<keyword evidence="1" id="KW-0067">ATP-binding</keyword>
<keyword evidence="2" id="KW-1185">Reference proteome</keyword>
<dbReference type="AlphaFoldDB" id="A0A238KK77"/>
<evidence type="ECO:0000313" key="1">
    <source>
        <dbReference type="EMBL" id="SMX43120.1"/>
    </source>
</evidence>
<name>A0A238KK77_9RHOB</name>
<reference evidence="1 2" key="1">
    <citation type="submission" date="2017-05" db="EMBL/GenBank/DDBJ databases">
        <authorList>
            <person name="Song R."/>
            <person name="Chenine A.L."/>
            <person name="Ruprecht R.M."/>
        </authorList>
    </citation>
    <scope>NUCLEOTIDE SEQUENCE [LARGE SCALE GENOMIC DNA]</scope>
    <source>
        <strain evidence="1 2">CECT 8898</strain>
    </source>
</reference>
<dbReference type="GO" id="GO:0005524">
    <property type="term" value="F:ATP binding"/>
    <property type="evidence" value="ECO:0007669"/>
    <property type="project" value="UniProtKB-KW"/>
</dbReference>
<dbReference type="Proteomes" id="UP000207598">
    <property type="component" value="Unassembled WGS sequence"/>
</dbReference>
<proteinExistence type="predicted"/>
<protein>
    <submittedName>
        <fullName evidence="1">Putative D,D-dipeptide transport ATP-binding protein DdpD</fullName>
    </submittedName>
</protein>
<evidence type="ECO:0000313" key="2">
    <source>
        <dbReference type="Proteomes" id="UP000207598"/>
    </source>
</evidence>
<sequence>MVFQEPIISVNPVRSIGSQIMESIKENLDLSRSAARVRAIALDGSIQAQIINLLEKLRV</sequence>
<keyword evidence="1" id="KW-0547">Nucleotide-binding</keyword>
<organism evidence="1 2">
    <name type="scientific">Maliponia aquimaris</name>
    <dbReference type="NCBI Taxonomy" id="1673631"/>
    <lineage>
        <taxon>Bacteria</taxon>
        <taxon>Pseudomonadati</taxon>
        <taxon>Pseudomonadota</taxon>
        <taxon>Alphaproteobacteria</taxon>
        <taxon>Rhodobacterales</taxon>
        <taxon>Paracoccaceae</taxon>
        <taxon>Maliponia</taxon>
    </lineage>
</organism>
<accession>A0A238KK77</accession>
<gene>
    <name evidence="1" type="primary">ddpD</name>
    <name evidence="1" type="ORF">MAA8898_02745</name>
</gene>
<dbReference type="EMBL" id="FXYF01000007">
    <property type="protein sequence ID" value="SMX43120.1"/>
    <property type="molecule type" value="Genomic_DNA"/>
</dbReference>